<protein>
    <submittedName>
        <fullName evidence="3">Uncharacterized protein</fullName>
    </submittedName>
</protein>
<dbReference type="EMBL" id="CCYA01000204">
    <property type="protein sequence ID" value="CEH13134.1"/>
    <property type="molecule type" value="Genomic_DNA"/>
</dbReference>
<evidence type="ECO:0000256" key="2">
    <source>
        <dbReference type="SAM" id="MobiDB-lite"/>
    </source>
</evidence>
<evidence type="ECO:0000313" key="4">
    <source>
        <dbReference type="Proteomes" id="UP000054845"/>
    </source>
</evidence>
<sequence>MSEPRWKAKQDLDQSSRAQERTPTSKSSPAKHRYETARERARQRQAVRNGSPSLERSASRASTPSPCSSTPRLGSDEDAYRLSAVWEHSEAEPASPILSTASPFQMSGSEKKLADSGEEGSWLSDTQDVEAAEDVGDEEATELAGCSQRLLDAEINKAAESSAEGGSVGHAVKNERSKVMRTGIFAPVRAQEQMRSELEQANKELKRAKEERLEEFRTRLIAENRAVYLAKSLANLEKDFESMERRHAGVDREHRVEAAQATKRNDSLAIELQLAHFRIKELEEDLQKARPLQGTANEAEVELEQAQEAFKAMWYHVPESFRNQEHYVQATQEVAELKAELDSKDATIEIKRQELDEFQRMLKVSEDGKAELEAQLKALREKYQRAESQREILRKNIEDAVACLQTEETQA</sequence>
<keyword evidence="4" id="KW-1185">Reference proteome</keyword>
<feature type="compositionally biased region" description="Polar residues" evidence="2">
    <location>
        <begin position="50"/>
        <end position="72"/>
    </location>
</feature>
<dbReference type="Proteomes" id="UP000054845">
    <property type="component" value="Unassembled WGS sequence"/>
</dbReference>
<feature type="coiled-coil region" evidence="1">
    <location>
        <begin position="188"/>
        <end position="253"/>
    </location>
</feature>
<feature type="coiled-coil region" evidence="1">
    <location>
        <begin position="289"/>
        <end position="396"/>
    </location>
</feature>
<feature type="compositionally biased region" description="Polar residues" evidence="2">
    <location>
        <begin position="97"/>
        <end position="108"/>
    </location>
</feature>
<reference evidence="3 4" key="1">
    <citation type="submission" date="2014-09" db="EMBL/GenBank/DDBJ databases">
        <authorList>
            <person name="Magalhaes I.L.F."/>
            <person name="Oliveira U."/>
            <person name="Santos F.R."/>
            <person name="Vidigal T.H.D.A."/>
            <person name="Brescovit A.D."/>
            <person name="Santos A.J."/>
        </authorList>
    </citation>
    <scope>NUCLEOTIDE SEQUENCE [LARGE SCALE GENOMIC DNA]</scope>
</reference>
<dbReference type="AlphaFoldDB" id="A0A0P1BBB2"/>
<feature type="compositionally biased region" description="Basic and acidic residues" evidence="2">
    <location>
        <begin position="32"/>
        <end position="42"/>
    </location>
</feature>
<evidence type="ECO:0000256" key="1">
    <source>
        <dbReference type="SAM" id="Coils"/>
    </source>
</evidence>
<evidence type="ECO:0000313" key="3">
    <source>
        <dbReference type="EMBL" id="CEH13134.1"/>
    </source>
</evidence>
<feature type="compositionally biased region" description="Basic and acidic residues" evidence="2">
    <location>
        <begin position="1"/>
        <end position="20"/>
    </location>
</feature>
<feature type="region of interest" description="Disordered" evidence="2">
    <location>
        <begin position="1"/>
        <end position="143"/>
    </location>
</feature>
<organism evidence="3 4">
    <name type="scientific">Ceraceosorus bombacis</name>
    <dbReference type="NCBI Taxonomy" id="401625"/>
    <lineage>
        <taxon>Eukaryota</taxon>
        <taxon>Fungi</taxon>
        <taxon>Dikarya</taxon>
        <taxon>Basidiomycota</taxon>
        <taxon>Ustilaginomycotina</taxon>
        <taxon>Exobasidiomycetes</taxon>
        <taxon>Ceraceosorales</taxon>
        <taxon>Ceraceosoraceae</taxon>
        <taxon>Ceraceosorus</taxon>
    </lineage>
</organism>
<dbReference type="OrthoDB" id="10660780at2759"/>
<keyword evidence="1" id="KW-0175">Coiled coil</keyword>
<proteinExistence type="predicted"/>
<feature type="compositionally biased region" description="Acidic residues" evidence="2">
    <location>
        <begin position="127"/>
        <end position="141"/>
    </location>
</feature>
<accession>A0A0P1BBB2</accession>
<name>A0A0P1BBB2_9BASI</name>